<organism evidence="1 2">
    <name type="scientific">Candidatus Marsarchaeota G2 archaeon ECH_B_SAG-M15</name>
    <dbReference type="NCBI Taxonomy" id="1978162"/>
    <lineage>
        <taxon>Archaea</taxon>
        <taxon>Candidatus Marsarchaeota</taxon>
        <taxon>Candidatus Marsarchaeota group 2</taxon>
    </lineage>
</organism>
<proteinExistence type="predicted"/>
<reference evidence="1 2" key="1">
    <citation type="submission" date="2017-04" db="EMBL/GenBank/DDBJ databases">
        <title>Novel microbial lineages endemic to geothermal iron-oxide mats fill important gaps in the evolutionary history of Archaea.</title>
        <authorList>
            <person name="Jay Z.J."/>
            <person name="Beam J.P."/>
            <person name="Dlakic M."/>
            <person name="Rusch D.B."/>
            <person name="Kozubal M.A."/>
            <person name="Inskeep W.P."/>
        </authorList>
    </citation>
    <scope>NUCLEOTIDE SEQUENCE [LARGE SCALE GENOMIC DNA]</scope>
    <source>
        <strain evidence="1">ECH_B_SAG-M15</strain>
    </source>
</reference>
<protein>
    <recommendedName>
        <fullName evidence="3">Glycosyl transferase family 1 domain-containing protein</fullName>
    </recommendedName>
</protein>
<dbReference type="Proteomes" id="UP000240490">
    <property type="component" value="Unassembled WGS sequence"/>
</dbReference>
<name>A0A2R6AYH1_9ARCH</name>
<dbReference type="EMBL" id="NEXJ01000050">
    <property type="protein sequence ID" value="PSN91328.1"/>
    <property type="molecule type" value="Genomic_DNA"/>
</dbReference>
<dbReference type="AlphaFoldDB" id="A0A2R6AYH1"/>
<gene>
    <name evidence="1" type="ORF">B9Q08_03160</name>
</gene>
<comment type="caution">
    <text evidence="1">The sequence shown here is derived from an EMBL/GenBank/DDBJ whole genome shotgun (WGS) entry which is preliminary data.</text>
</comment>
<sequence length="147" mass="16984">MTKTNSNIKLDYFGDKNIGEFFSRKYGFNLNYLGKLDRKKLSEEYARHTATIAPVYNGNFEMVPIQSLLSGTPVISFIQPFMEVTGRSEVVANISNVHEVKTKYKYWSYSSSESIQRIKDKILSVMLNTKVADELMRKYFLDLNSQI</sequence>
<evidence type="ECO:0000313" key="1">
    <source>
        <dbReference type="EMBL" id="PSN91328.1"/>
    </source>
</evidence>
<evidence type="ECO:0008006" key="3">
    <source>
        <dbReference type="Google" id="ProtNLM"/>
    </source>
</evidence>
<dbReference type="Gene3D" id="3.40.50.2000">
    <property type="entry name" value="Glycogen Phosphorylase B"/>
    <property type="match status" value="1"/>
</dbReference>
<evidence type="ECO:0000313" key="2">
    <source>
        <dbReference type="Proteomes" id="UP000240490"/>
    </source>
</evidence>
<dbReference type="SUPFAM" id="SSF53756">
    <property type="entry name" value="UDP-Glycosyltransferase/glycogen phosphorylase"/>
    <property type="match status" value="1"/>
</dbReference>
<accession>A0A2R6AYH1</accession>